<evidence type="ECO:0000313" key="3">
    <source>
        <dbReference type="Proteomes" id="UP000371977"/>
    </source>
</evidence>
<dbReference type="AlphaFoldDB" id="A0A6C2C9D8"/>
<dbReference type="RefSeq" id="WP_148621996.1">
    <property type="nucleotide sequence ID" value="NZ_SDGZ01000008.1"/>
</dbReference>
<dbReference type="Gene3D" id="3.10.180.10">
    <property type="entry name" value="2,3-Dihydroxybiphenyl 1,2-Dioxygenase, domain 1"/>
    <property type="match status" value="1"/>
</dbReference>
<accession>A0A6C2C9D8</accession>
<dbReference type="EMBL" id="SDGZ01000008">
    <property type="protein sequence ID" value="TYC50524.1"/>
    <property type="molecule type" value="Genomic_DNA"/>
</dbReference>
<gene>
    <name evidence="2" type="ORF">ESZ50_02325</name>
</gene>
<dbReference type="Pfam" id="PF13669">
    <property type="entry name" value="Glyoxalase_4"/>
    <property type="match status" value="1"/>
</dbReference>
<sequence>MLKNDFHGLQHIGIPTLELTEAEKFWGKLGFTKIGDFPSGNVIFMEKDKLVIETWKLDEVAGAPGAINHISLDVSDIDQAFIDAKAEGFALIDKEIKFLPFWENGIKYFNVQGPEGIIVEFCEILK</sequence>
<keyword evidence="3" id="KW-1185">Reference proteome</keyword>
<comment type="caution">
    <text evidence="2">The sequence shown here is derived from an EMBL/GenBank/DDBJ whole genome shotgun (WGS) entry which is preliminary data.</text>
</comment>
<proteinExistence type="predicted"/>
<organism evidence="2 3">
    <name type="scientific">Weissella muntiaci</name>
    <dbReference type="NCBI Taxonomy" id="2508881"/>
    <lineage>
        <taxon>Bacteria</taxon>
        <taxon>Bacillati</taxon>
        <taxon>Bacillota</taxon>
        <taxon>Bacilli</taxon>
        <taxon>Lactobacillales</taxon>
        <taxon>Lactobacillaceae</taxon>
        <taxon>Weissella</taxon>
    </lineage>
</organism>
<reference evidence="2 3" key="1">
    <citation type="submission" date="2019-01" db="EMBL/GenBank/DDBJ databases">
        <title>Weissella sp. nov., a novel lactic acid bacterium isolated from animal feces.</title>
        <authorList>
            <person name="Wang L.-T."/>
        </authorList>
    </citation>
    <scope>NUCLEOTIDE SEQUENCE [LARGE SCALE GENOMIC DNA]</scope>
    <source>
        <strain evidence="2 3">8H-2</strain>
    </source>
</reference>
<dbReference type="SUPFAM" id="SSF54593">
    <property type="entry name" value="Glyoxalase/Bleomycin resistance protein/Dihydroxybiphenyl dioxygenase"/>
    <property type="match status" value="1"/>
</dbReference>
<dbReference type="OrthoDB" id="371072at2"/>
<evidence type="ECO:0000259" key="1">
    <source>
        <dbReference type="PROSITE" id="PS51819"/>
    </source>
</evidence>
<dbReference type="PROSITE" id="PS51819">
    <property type="entry name" value="VOC"/>
    <property type="match status" value="1"/>
</dbReference>
<dbReference type="InterPro" id="IPR029068">
    <property type="entry name" value="Glyas_Bleomycin-R_OHBP_Dase"/>
</dbReference>
<dbReference type="Proteomes" id="UP000371977">
    <property type="component" value="Unassembled WGS sequence"/>
</dbReference>
<feature type="domain" description="VOC" evidence="1">
    <location>
        <begin position="8"/>
        <end position="124"/>
    </location>
</feature>
<evidence type="ECO:0000313" key="2">
    <source>
        <dbReference type="EMBL" id="TYC50524.1"/>
    </source>
</evidence>
<name>A0A6C2C9D8_9LACO</name>
<dbReference type="InterPro" id="IPR037523">
    <property type="entry name" value="VOC_core"/>
</dbReference>
<protein>
    <submittedName>
        <fullName evidence="2">VOC family protein</fullName>
    </submittedName>
</protein>